<dbReference type="InterPro" id="IPR013493">
    <property type="entry name" value="CHP02677"/>
</dbReference>
<dbReference type="KEGG" id="kal:KALB_5313"/>
<proteinExistence type="predicted"/>
<dbReference type="NCBIfam" id="TIGR02677">
    <property type="entry name" value="TIGR02677 family protein"/>
    <property type="match status" value="1"/>
</dbReference>
<name>W5WD63_9PSEU</name>
<gene>
    <name evidence="1" type="ORF">KALB_5313</name>
</gene>
<evidence type="ECO:0008006" key="3">
    <source>
        <dbReference type="Google" id="ProtNLM"/>
    </source>
</evidence>
<dbReference type="Proteomes" id="UP000019225">
    <property type="component" value="Chromosome"/>
</dbReference>
<dbReference type="Pfam" id="PF09660">
    <property type="entry name" value="DUF2397"/>
    <property type="match status" value="1"/>
</dbReference>
<dbReference type="eggNOG" id="ENOG502Z7IU">
    <property type="taxonomic scope" value="Bacteria"/>
</dbReference>
<dbReference type="PATRIC" id="fig|1449976.3.peg.5330"/>
<dbReference type="AlphaFoldDB" id="W5WD63"/>
<evidence type="ECO:0000313" key="2">
    <source>
        <dbReference type="Proteomes" id="UP000019225"/>
    </source>
</evidence>
<dbReference type="OrthoDB" id="5508807at2"/>
<protein>
    <recommendedName>
        <fullName evidence="3">TIGR02677 family protein</fullName>
    </recommendedName>
</protein>
<dbReference type="STRING" id="1449976.KALB_5313"/>
<accession>W5WD63</accession>
<sequence length="520" mass="58341">MSEEREGREEDDLDRLSCYTYLTVELAHIYIPIMRIFTSTLLTDLSATEVHERLGGVGVDVDVDTVPELLKRLSTWGNLIPSNRVGTVVSIRDYERGRHRYQISQRGEMVQRQAEQVLTSSDAAREVSRELLSLISQGLLRLEDQLNQPGDIDLQLALECISTVFVQFTTFSESVRDFYAFLAQVLFRYDLDTAEYTGFKDLLLDYVEAVTDEIRQYSTPIAACLQWLFDKGRLTELLAAIDHRYEGLQRLSEHNPELQVQRSRGRDLADWHALRAWFSDNASEVDHLRDTTLHALHALLANAKRLIRSASGELSRRTGLLRLAKQFDHADQDLADALFVAAFGLYAPVHLGIEASADQLATAATSWWHAPAVAVPVSLRERGSRAPRGRIGLVEDHSKQQEALRLRAAQLVERRRVAAIELRQCGADFVTRPLSAEAAQLLRELLARALTAATPEPTTLTATDGDLDLRIWLRPAADASTRVCGADGVFEIYGHELFIGRMSCTFPDDQEGEESDGIRS</sequence>
<dbReference type="EMBL" id="CP007155">
    <property type="protein sequence ID" value="AHH98675.1"/>
    <property type="molecule type" value="Genomic_DNA"/>
</dbReference>
<dbReference type="HOGENOM" id="CLU_554212_0_0_11"/>
<keyword evidence="2" id="KW-1185">Reference proteome</keyword>
<reference evidence="1 2" key="1">
    <citation type="journal article" date="2014" name="BMC Genomics">
        <title>Complete genome sequence of producer of the glycopeptide antibiotic Aculeximycin Kutzneria albida DSM 43870T, a representative of minor genus of Pseudonocardiaceae.</title>
        <authorList>
            <person name="Rebets Y."/>
            <person name="Tokovenko B."/>
            <person name="Lushchyk I."/>
            <person name="Ruckert C."/>
            <person name="Zaburannyi N."/>
            <person name="Bechthold A."/>
            <person name="Kalinowski J."/>
            <person name="Luzhetskyy A."/>
        </authorList>
    </citation>
    <scope>NUCLEOTIDE SEQUENCE [LARGE SCALE GENOMIC DNA]</scope>
    <source>
        <strain evidence="1">DSM 43870</strain>
    </source>
</reference>
<dbReference type="RefSeq" id="WP_025358657.1">
    <property type="nucleotide sequence ID" value="NZ_CP007155.1"/>
</dbReference>
<evidence type="ECO:0000313" key="1">
    <source>
        <dbReference type="EMBL" id="AHH98675.1"/>
    </source>
</evidence>
<organism evidence="1 2">
    <name type="scientific">Kutzneria albida DSM 43870</name>
    <dbReference type="NCBI Taxonomy" id="1449976"/>
    <lineage>
        <taxon>Bacteria</taxon>
        <taxon>Bacillati</taxon>
        <taxon>Actinomycetota</taxon>
        <taxon>Actinomycetes</taxon>
        <taxon>Pseudonocardiales</taxon>
        <taxon>Pseudonocardiaceae</taxon>
        <taxon>Kutzneria</taxon>
    </lineage>
</organism>